<sequence length="572" mass="62295">MSGQIHYEVFARKTPQSGWALQMALEDRDGAIAAAQDMLTTRHAAAVKVTKEVFTDGEFRSYVLLTEGAPETKSKLKVAPLTDSVCTAPQDFYTKHARERISRVLEDWLKRQGVTAFELLHRPDLAERLDASSNELTHAIQKIAVPEAQETSASVHELMRRWTALVDKAIARVVADGRRKLFPDLDLSRDILPQIAKIAAQPERGYVLGGAVAKLMAVERSPARKLAHLTALVTAVTHVSPGDGPDLSWAREVIEVPVAELFAKRNGLGEIMGTDLDPGQGMAILARMVVGDAVEKIGTIDAHILSVLPPTPDHLEAFGGLIRQGHFHDLRSQSVRNMLSELRGVKRLKPGDPMAEIDLLRALAMALTAGCAEEHERDDIGNAFIERSKMLVSSPFIESLLDGVDDAIEGIERLLWLSENIAGPVNKKQAARWLMSSLTAQKFERDLRDPKRPAGAKLAQLATLQKRVAKAQLSEADAEAARTKLGQIGHLIAQDVHLIAHIVRGAKSPMQRVMALLSFATAQAGPEGPLSEDAKTEVMKQLRSADVRAALMGDPQGLMTLRPLLVRAGLAA</sequence>
<dbReference type="Proteomes" id="UP001214854">
    <property type="component" value="Unassembled WGS sequence"/>
</dbReference>
<keyword evidence="2" id="KW-1185">Reference proteome</keyword>
<reference evidence="1 2" key="1">
    <citation type="submission" date="2023-01" db="EMBL/GenBank/DDBJ databases">
        <title>Novel species of the genus Asticcacaulis isolated from rivers.</title>
        <authorList>
            <person name="Lu H."/>
        </authorList>
    </citation>
    <scope>NUCLEOTIDE SEQUENCE [LARGE SCALE GENOMIC DNA]</scope>
    <source>
        <strain evidence="1 2">BYS171W</strain>
    </source>
</reference>
<evidence type="ECO:0000313" key="2">
    <source>
        <dbReference type="Proteomes" id="UP001214854"/>
    </source>
</evidence>
<gene>
    <name evidence="1" type="ORF">PQU92_17060</name>
</gene>
<dbReference type="EMBL" id="JAQQKX010000018">
    <property type="protein sequence ID" value="MDC7684997.1"/>
    <property type="molecule type" value="Genomic_DNA"/>
</dbReference>
<organism evidence="1 2">
    <name type="scientific">Asticcacaulis aquaticus</name>
    <dbReference type="NCBI Taxonomy" id="2984212"/>
    <lineage>
        <taxon>Bacteria</taxon>
        <taxon>Pseudomonadati</taxon>
        <taxon>Pseudomonadota</taxon>
        <taxon>Alphaproteobacteria</taxon>
        <taxon>Caulobacterales</taxon>
        <taxon>Caulobacteraceae</taxon>
        <taxon>Asticcacaulis</taxon>
    </lineage>
</organism>
<name>A0ABT5HYK6_9CAUL</name>
<proteinExistence type="predicted"/>
<protein>
    <recommendedName>
        <fullName evidence="3">cAMP-binding protein</fullName>
    </recommendedName>
</protein>
<evidence type="ECO:0000313" key="1">
    <source>
        <dbReference type="EMBL" id="MDC7684997.1"/>
    </source>
</evidence>
<comment type="caution">
    <text evidence="1">The sequence shown here is derived from an EMBL/GenBank/DDBJ whole genome shotgun (WGS) entry which is preliminary data.</text>
</comment>
<evidence type="ECO:0008006" key="3">
    <source>
        <dbReference type="Google" id="ProtNLM"/>
    </source>
</evidence>
<accession>A0ABT5HYK6</accession>
<dbReference type="RefSeq" id="WP_272749494.1">
    <property type="nucleotide sequence ID" value="NZ_JAQQKX010000018.1"/>
</dbReference>